<sequence length="462" mass="50416">MTQPEDATGNEDKSFSGFAGVNNGHTNTAAALILPKWPRKSILKHKHGENATVPITFGLLTAESPPLRPLDRRVSFAEKVQLHKIDVVPFSEQNEQNLSSDGENEPGESDSDEDDEDTSFLALEADADKVATMLRANNEGQASNSGLQTAESDNNGANLNDSVQFTKEPDYLSQHVTATGANLADESDNASEDSMELTGPVLTNFMSEKLVENSQNNHTKAVDQSEASNIESVSTSHIPGTDNLQDILKLPSGAVESSNFQLHHVTSGPEQEDHVDPANSESNDPLFDLSDSRGQEDANAHISDAVLYPQASPEFEFQHLTDIAHTDENLALKAPSLTSSEDYLDGEEEMEFTLQVARFDYEELTMELTLPQPSNLASLDTRAAGFESAVGVFETGATNGNGLESKDEIEEATMGLTKQVIVEARDPVLENEEKTMEFTKPIESTNFLTIDRTARNRYRARN</sequence>
<feature type="region of interest" description="Disordered" evidence="1">
    <location>
        <begin position="265"/>
        <end position="295"/>
    </location>
</feature>
<feature type="compositionally biased region" description="Polar residues" evidence="1">
    <location>
        <begin position="225"/>
        <end position="244"/>
    </location>
</feature>
<protein>
    <submittedName>
        <fullName evidence="2">Uncharacterized protein</fullName>
    </submittedName>
</protein>
<reference evidence="2" key="1">
    <citation type="submission" date="2020-10" db="EMBL/GenBank/DDBJ databases">
        <title>The Whole-Genome Sequence of Metschnikowia persimmonesis, a Novel Endophytic Yeast Species Isolated from Medicinal Plant Diospyros kaki Thumb.</title>
        <authorList>
            <person name="Rahmat E."/>
            <person name="Kang Y."/>
        </authorList>
    </citation>
    <scope>NUCLEOTIDE SEQUENCE</scope>
    <source>
        <strain evidence="2">KIOM G15050</strain>
    </source>
</reference>
<evidence type="ECO:0000313" key="3">
    <source>
        <dbReference type="Proteomes" id="UP000649328"/>
    </source>
</evidence>
<name>A0A8H7LC07_9ASCO</name>
<feature type="region of interest" description="Disordered" evidence="1">
    <location>
        <begin position="1"/>
        <end position="22"/>
    </location>
</feature>
<dbReference type="OrthoDB" id="5592879at2759"/>
<proteinExistence type="predicted"/>
<feature type="region of interest" description="Disordered" evidence="1">
    <location>
        <begin position="214"/>
        <end position="245"/>
    </location>
</feature>
<feature type="compositionally biased region" description="Acidic residues" evidence="1">
    <location>
        <begin position="102"/>
        <end position="117"/>
    </location>
</feature>
<feature type="region of interest" description="Disordered" evidence="1">
    <location>
        <begin position="87"/>
        <end position="117"/>
    </location>
</feature>
<feature type="region of interest" description="Disordered" evidence="1">
    <location>
        <begin position="139"/>
        <end position="162"/>
    </location>
</feature>
<evidence type="ECO:0000313" key="2">
    <source>
        <dbReference type="EMBL" id="KAF8002323.1"/>
    </source>
</evidence>
<dbReference type="EMBL" id="JACBPP010000004">
    <property type="protein sequence ID" value="KAF8002323.1"/>
    <property type="molecule type" value="Genomic_DNA"/>
</dbReference>
<dbReference type="AlphaFoldDB" id="A0A8H7LC07"/>
<gene>
    <name evidence="2" type="ORF">HF325_003288</name>
</gene>
<organism evidence="2 3">
    <name type="scientific">Metschnikowia pulcherrima</name>
    <dbReference type="NCBI Taxonomy" id="27326"/>
    <lineage>
        <taxon>Eukaryota</taxon>
        <taxon>Fungi</taxon>
        <taxon>Dikarya</taxon>
        <taxon>Ascomycota</taxon>
        <taxon>Saccharomycotina</taxon>
        <taxon>Pichiomycetes</taxon>
        <taxon>Metschnikowiaceae</taxon>
        <taxon>Metschnikowia</taxon>
    </lineage>
</organism>
<keyword evidence="3" id="KW-1185">Reference proteome</keyword>
<accession>A0A8H7LC07</accession>
<evidence type="ECO:0000256" key="1">
    <source>
        <dbReference type="SAM" id="MobiDB-lite"/>
    </source>
</evidence>
<dbReference type="Proteomes" id="UP000649328">
    <property type="component" value="Unassembled WGS sequence"/>
</dbReference>
<comment type="caution">
    <text evidence="2">The sequence shown here is derived from an EMBL/GenBank/DDBJ whole genome shotgun (WGS) entry which is preliminary data.</text>
</comment>